<proteinExistence type="predicted"/>
<dbReference type="EMBL" id="JAAMPC010000003">
    <property type="protein sequence ID" value="KAG2320673.1"/>
    <property type="molecule type" value="Genomic_DNA"/>
</dbReference>
<comment type="caution">
    <text evidence="1">The sequence shown here is derived from an EMBL/GenBank/DDBJ whole genome shotgun (WGS) entry which is preliminary data.</text>
</comment>
<protein>
    <submittedName>
        <fullName evidence="1">Uncharacterized protein</fullName>
    </submittedName>
</protein>
<organism evidence="1 2">
    <name type="scientific">Brassica carinata</name>
    <name type="common">Ethiopian mustard</name>
    <name type="synonym">Abyssinian cabbage</name>
    <dbReference type="NCBI Taxonomy" id="52824"/>
    <lineage>
        <taxon>Eukaryota</taxon>
        <taxon>Viridiplantae</taxon>
        <taxon>Streptophyta</taxon>
        <taxon>Embryophyta</taxon>
        <taxon>Tracheophyta</taxon>
        <taxon>Spermatophyta</taxon>
        <taxon>Magnoliopsida</taxon>
        <taxon>eudicotyledons</taxon>
        <taxon>Gunneridae</taxon>
        <taxon>Pentapetalae</taxon>
        <taxon>rosids</taxon>
        <taxon>malvids</taxon>
        <taxon>Brassicales</taxon>
        <taxon>Brassicaceae</taxon>
        <taxon>Brassiceae</taxon>
        <taxon>Brassica</taxon>
    </lineage>
</organism>
<evidence type="ECO:0000313" key="2">
    <source>
        <dbReference type="Proteomes" id="UP000886595"/>
    </source>
</evidence>
<reference evidence="1 2" key="1">
    <citation type="submission" date="2020-02" db="EMBL/GenBank/DDBJ databases">
        <authorList>
            <person name="Ma Q."/>
            <person name="Huang Y."/>
            <person name="Song X."/>
            <person name="Pei D."/>
        </authorList>
    </citation>
    <scope>NUCLEOTIDE SEQUENCE [LARGE SCALE GENOMIC DNA]</scope>
    <source>
        <strain evidence="1">Sxm20200214</strain>
        <tissue evidence="1">Leaf</tissue>
    </source>
</reference>
<accession>A0A8X7VYX7</accession>
<dbReference type="Proteomes" id="UP000886595">
    <property type="component" value="Unassembled WGS sequence"/>
</dbReference>
<gene>
    <name evidence="1" type="ORF">Bca52824_013886</name>
</gene>
<dbReference type="AlphaFoldDB" id="A0A8X7VYX7"/>
<sequence length="344" mass="37440">MIFEEDFDIPRGGPITLRFDLVARQNTLEFIIFVWDKFVAIRTLHDKVLCNNNFVSFQAISDSHSTGTEVLHPRRKRNLERVINLLSSRYGALLPNTLEGDNSNGAKRGAPPAAKLAIEALETFEVGSTSSEEGERMAVLCAVCKDVMVINADACCSRILNSNFSGFVVSDSDDCRMGTSIDSTAPGSLPVEALHGEVCSSSSKFPERLFAWKSYPTTLRLNIYSKANVIGTIASCPQGSADMAFCFGLSLAGCLSCLSLISTTLPNSLAASSTVSLSRFANSSFGSPSLVIFFRFSLDEFPFVTGLNCRAFNVEDSETDEAPGSTMWNQLFDTTQDDNCELRS</sequence>
<keyword evidence="2" id="KW-1185">Reference proteome</keyword>
<evidence type="ECO:0000313" key="1">
    <source>
        <dbReference type="EMBL" id="KAG2320673.1"/>
    </source>
</evidence>
<name>A0A8X7VYX7_BRACI</name>